<sequence length="355" mass="38327">MIAAKEEKLKKLADKTVMGEVKVDPKTQNSVGDIDPIISEISPYSSDNKSSKFKTFIDGFKPPLPDEKQKVVDENKYLTTRHLVVIALTSGTGTGLMVANGENLKASGPLPLLIGYFVLGFFMLIPTMNAAGELNIAYPNLPGGFAGFFKKFLGPDLTFALSINYVFQWAIVIPLELVTASMICKFWNDSFNPDIIVAVFLVVIIVINCFGVRGYGEAEFVMNTVKLLFLGGFVIFGLAVDLGASKDGFIGGKYYRDPGMATTFKGFASCLAAEAFSFGGTEFISLSAAEQVNPRKSLKTGIKLVVFRVVVFFLGSLVFVGLLVPYDSPKLMGGDTPASTSPYVLAAQLHGVKIE</sequence>
<feature type="transmembrane region" description="Helical" evidence="5">
    <location>
        <begin position="152"/>
        <end position="175"/>
    </location>
</feature>
<evidence type="ECO:0000256" key="4">
    <source>
        <dbReference type="ARBA" id="ARBA00023136"/>
    </source>
</evidence>
<dbReference type="AlphaFoldDB" id="A0AAW0F8H5"/>
<dbReference type="Pfam" id="PF00324">
    <property type="entry name" value="AA_permease"/>
    <property type="match status" value="1"/>
</dbReference>
<dbReference type="GO" id="GO:0016020">
    <property type="term" value="C:membrane"/>
    <property type="evidence" value="ECO:0007669"/>
    <property type="project" value="UniProtKB-SubCell"/>
</dbReference>
<comment type="caution">
    <text evidence="7">The sequence shown here is derived from an EMBL/GenBank/DDBJ whole genome shotgun (WGS) entry which is preliminary data.</text>
</comment>
<evidence type="ECO:0000256" key="2">
    <source>
        <dbReference type="ARBA" id="ARBA00022692"/>
    </source>
</evidence>
<dbReference type="GO" id="GO:0015171">
    <property type="term" value="F:amino acid transmembrane transporter activity"/>
    <property type="evidence" value="ECO:0007669"/>
    <property type="project" value="TreeGrafter"/>
</dbReference>
<keyword evidence="3 5" id="KW-1133">Transmembrane helix</keyword>
<proteinExistence type="predicted"/>
<feature type="transmembrane region" description="Helical" evidence="5">
    <location>
        <begin position="227"/>
        <end position="244"/>
    </location>
</feature>
<feature type="transmembrane region" description="Helical" evidence="5">
    <location>
        <begin position="113"/>
        <end position="131"/>
    </location>
</feature>
<name>A0AAW0F8H5_9APHY</name>
<accession>A0AAW0F8H5</accession>
<comment type="subcellular location">
    <subcellularLocation>
        <location evidence="1">Membrane</location>
        <topology evidence="1">Multi-pass membrane protein</topology>
    </subcellularLocation>
</comment>
<evidence type="ECO:0000256" key="1">
    <source>
        <dbReference type="ARBA" id="ARBA00004141"/>
    </source>
</evidence>
<dbReference type="PANTHER" id="PTHR43341">
    <property type="entry name" value="AMINO ACID PERMEASE"/>
    <property type="match status" value="1"/>
</dbReference>
<dbReference type="Proteomes" id="UP001385951">
    <property type="component" value="Unassembled WGS sequence"/>
</dbReference>
<dbReference type="InterPro" id="IPR004841">
    <property type="entry name" value="AA-permease/SLC12A_dom"/>
</dbReference>
<feature type="transmembrane region" description="Helical" evidence="5">
    <location>
        <begin position="83"/>
        <end position="101"/>
    </location>
</feature>
<protein>
    <recommendedName>
        <fullName evidence="6">Amino acid permease/ SLC12A domain-containing protein</fullName>
    </recommendedName>
</protein>
<evidence type="ECO:0000259" key="6">
    <source>
        <dbReference type="Pfam" id="PF00324"/>
    </source>
</evidence>
<evidence type="ECO:0000256" key="5">
    <source>
        <dbReference type="SAM" id="Phobius"/>
    </source>
</evidence>
<feature type="transmembrane region" description="Helical" evidence="5">
    <location>
        <begin position="264"/>
        <end position="284"/>
    </location>
</feature>
<evidence type="ECO:0000313" key="7">
    <source>
        <dbReference type="EMBL" id="KAK7675906.1"/>
    </source>
</evidence>
<reference evidence="7 8" key="1">
    <citation type="submission" date="2022-09" db="EMBL/GenBank/DDBJ databases">
        <authorList>
            <person name="Palmer J.M."/>
        </authorList>
    </citation>
    <scope>NUCLEOTIDE SEQUENCE [LARGE SCALE GENOMIC DNA]</scope>
    <source>
        <strain evidence="7 8">DSM 7382</strain>
    </source>
</reference>
<dbReference type="PANTHER" id="PTHR43341:SF17">
    <property type="entry name" value="GENERAL AMINO ACID PERMEASE AGP1-RELATED"/>
    <property type="match status" value="1"/>
</dbReference>
<feature type="transmembrane region" description="Helical" evidence="5">
    <location>
        <begin position="305"/>
        <end position="326"/>
    </location>
</feature>
<dbReference type="Gene3D" id="1.20.1740.10">
    <property type="entry name" value="Amino acid/polyamine transporter I"/>
    <property type="match status" value="1"/>
</dbReference>
<dbReference type="PIRSF" id="PIRSF006060">
    <property type="entry name" value="AA_transporter"/>
    <property type="match status" value="1"/>
</dbReference>
<feature type="transmembrane region" description="Helical" evidence="5">
    <location>
        <begin position="195"/>
        <end position="215"/>
    </location>
</feature>
<dbReference type="InterPro" id="IPR050524">
    <property type="entry name" value="APC_YAT"/>
</dbReference>
<feature type="domain" description="Amino acid permease/ SLC12A" evidence="6">
    <location>
        <begin position="82"/>
        <end position="353"/>
    </location>
</feature>
<keyword evidence="8" id="KW-1185">Reference proteome</keyword>
<dbReference type="EMBL" id="JASBNA010000160">
    <property type="protein sequence ID" value="KAK7675906.1"/>
    <property type="molecule type" value="Genomic_DNA"/>
</dbReference>
<keyword evidence="4 5" id="KW-0472">Membrane</keyword>
<evidence type="ECO:0000256" key="3">
    <source>
        <dbReference type="ARBA" id="ARBA00022989"/>
    </source>
</evidence>
<gene>
    <name evidence="7" type="ORF">QCA50_021158</name>
</gene>
<evidence type="ECO:0000313" key="8">
    <source>
        <dbReference type="Proteomes" id="UP001385951"/>
    </source>
</evidence>
<keyword evidence="2 5" id="KW-0812">Transmembrane</keyword>
<organism evidence="7 8">
    <name type="scientific">Cerrena zonata</name>
    <dbReference type="NCBI Taxonomy" id="2478898"/>
    <lineage>
        <taxon>Eukaryota</taxon>
        <taxon>Fungi</taxon>
        <taxon>Dikarya</taxon>
        <taxon>Basidiomycota</taxon>
        <taxon>Agaricomycotina</taxon>
        <taxon>Agaricomycetes</taxon>
        <taxon>Polyporales</taxon>
        <taxon>Cerrenaceae</taxon>
        <taxon>Cerrena</taxon>
    </lineage>
</organism>